<dbReference type="SUPFAM" id="SSF56219">
    <property type="entry name" value="DNase I-like"/>
    <property type="match status" value="1"/>
</dbReference>
<name>A0A7S0ZYI6_NOCSC</name>
<accession>A0A7S0ZYI6</accession>
<comment type="similarity">
    <text evidence="1">Belongs to the neutral sphingomyelinase family.</text>
</comment>
<feature type="compositionally biased region" description="Polar residues" evidence="4">
    <location>
        <begin position="721"/>
        <end position="732"/>
    </location>
</feature>
<feature type="domain" description="Endonuclease/exonuclease/phosphatase" evidence="5">
    <location>
        <begin position="371"/>
        <end position="697"/>
    </location>
</feature>
<organism evidence="6">
    <name type="scientific">Noctiluca scintillans</name>
    <name type="common">Sea sparkle</name>
    <name type="synonym">Red tide dinoflagellate</name>
    <dbReference type="NCBI Taxonomy" id="2966"/>
    <lineage>
        <taxon>Eukaryota</taxon>
        <taxon>Sar</taxon>
        <taxon>Alveolata</taxon>
        <taxon>Dinophyceae</taxon>
        <taxon>Noctilucales</taxon>
        <taxon>Noctilucaceae</taxon>
        <taxon>Noctiluca</taxon>
    </lineage>
</organism>
<reference evidence="6" key="1">
    <citation type="submission" date="2021-01" db="EMBL/GenBank/DDBJ databases">
        <authorList>
            <person name="Corre E."/>
            <person name="Pelletier E."/>
            <person name="Niang G."/>
            <person name="Scheremetjew M."/>
            <person name="Finn R."/>
            <person name="Kale V."/>
            <person name="Holt S."/>
            <person name="Cochrane G."/>
            <person name="Meng A."/>
            <person name="Brown T."/>
            <person name="Cohen L."/>
        </authorList>
    </citation>
    <scope>NUCLEOTIDE SEQUENCE</scope>
</reference>
<dbReference type="PANTHER" id="PTHR16320">
    <property type="entry name" value="SPHINGOMYELINASE FAMILY MEMBER"/>
    <property type="match status" value="1"/>
</dbReference>
<dbReference type="PANTHER" id="PTHR16320:SF1">
    <property type="entry name" value="SPHINGOMYELINASE DDB_G0288017"/>
    <property type="match status" value="1"/>
</dbReference>
<evidence type="ECO:0000256" key="4">
    <source>
        <dbReference type="SAM" id="MobiDB-lite"/>
    </source>
</evidence>
<dbReference type="EMBL" id="HBFQ01015481">
    <property type="protein sequence ID" value="CAD8836360.1"/>
    <property type="molecule type" value="Transcribed_RNA"/>
</dbReference>
<dbReference type="CDD" id="cd09078">
    <property type="entry name" value="nSMase"/>
    <property type="match status" value="1"/>
</dbReference>
<evidence type="ECO:0000256" key="1">
    <source>
        <dbReference type="ARBA" id="ARBA00006335"/>
    </source>
</evidence>
<evidence type="ECO:0000256" key="2">
    <source>
        <dbReference type="ARBA" id="ARBA00012369"/>
    </source>
</evidence>
<gene>
    <name evidence="6" type="ORF">NSCI0253_LOCUS10708</name>
</gene>
<dbReference type="Gene3D" id="3.60.10.10">
    <property type="entry name" value="Endonuclease/exonuclease/phosphatase"/>
    <property type="match status" value="1"/>
</dbReference>
<feature type="region of interest" description="Disordered" evidence="4">
    <location>
        <begin position="711"/>
        <end position="733"/>
    </location>
</feature>
<keyword evidence="3" id="KW-0378">Hydrolase</keyword>
<dbReference type="Pfam" id="PF03372">
    <property type="entry name" value="Exo_endo_phos"/>
    <property type="match status" value="1"/>
</dbReference>
<evidence type="ECO:0000259" key="5">
    <source>
        <dbReference type="Pfam" id="PF03372"/>
    </source>
</evidence>
<dbReference type="InterPro" id="IPR038772">
    <property type="entry name" value="Sph/SMPD2-like"/>
</dbReference>
<dbReference type="AlphaFoldDB" id="A0A7S0ZYI6"/>
<protein>
    <recommendedName>
        <fullName evidence="2">sphingomyelin phosphodiesterase</fullName>
        <ecNumber evidence="2">3.1.4.12</ecNumber>
    </recommendedName>
</protein>
<feature type="compositionally biased region" description="Acidic residues" evidence="4">
    <location>
        <begin position="759"/>
        <end position="786"/>
    </location>
</feature>
<dbReference type="GO" id="GO:0005737">
    <property type="term" value="C:cytoplasm"/>
    <property type="evidence" value="ECO:0007669"/>
    <property type="project" value="TreeGrafter"/>
</dbReference>
<sequence length="815" mass="89440">MADLSIPSLSNGGVYEVDATSADAAARLRCKTLASMSCREAERLLDSNFRANDETVTTLQGAWDCTIRLDCQLGEAERPDGERNKMLRSFDTERVSIIDARNLLEVDLLAAKLQVQLAASNGSQLCAPVLSVVLADVLERNVSLRENCAKLCEGLEMIVRSVAMALRELGLRPECGVPDVGEERLTRRWRVEFESLREANDVLLKTLKHPDANLAVPSCTIEERIDVNWKFLLELVGLLEKIDSEPLLEAEKAEEVEETKAEAKELLSQVEEQLPALLECKYLAQEAAAFGRKVDVRPAASCLEAAQRVQTVVWRFLTTRRVDLSTVCPTKFAEEMLPHPAAFGPARSEAYTGPEGSPHRGPGGSSVLRFLTYNIFMRAPAPTFAHNNGNDKKDARLQRFAQHLCRYDVVCLQEMFGAFSQRRDWLIEVAQQNGFTEVHRSPTSVRPRFLVDGGLLILSRLPMVTQSVLTFEPGTHLDRLSAKGALYARLRGAGSCDPFLMGAADAEAPLLHVCTTHFQSTYTEESSQHSVTVREAQTAQLLQFLLRETDDGEDPTPQRRWPLLLCGTLNVNGRKSAMDGSHSAEYLALLHVLRESLGEVQDLLYDIRGSHPVTYADTRLSGSGEVPAERVLTNAGVYYSDASKRQRLDYLFFFPYVNHHSSQGNVAPMVPATCQVEKFLVDRTKDVGAPVTQLSDHYGIEATFAVIASHQGRNVTDPGTPASQRSDGTTAGAQVADNADQTMDATAEVAEAHAHESETAGEEGELQDFEGETADAAETADEESEEVATAAAALQALVAAEAFTHSVRSYSDMTE</sequence>
<dbReference type="InterPro" id="IPR036691">
    <property type="entry name" value="Endo/exonu/phosph_ase_sf"/>
</dbReference>
<evidence type="ECO:0000313" key="6">
    <source>
        <dbReference type="EMBL" id="CAD8836360.1"/>
    </source>
</evidence>
<feature type="region of interest" description="Disordered" evidence="4">
    <location>
        <begin position="750"/>
        <end position="788"/>
    </location>
</feature>
<dbReference type="GO" id="GO:0004767">
    <property type="term" value="F:sphingomyelin phosphodiesterase activity"/>
    <property type="evidence" value="ECO:0007669"/>
    <property type="project" value="UniProtKB-EC"/>
</dbReference>
<dbReference type="EC" id="3.1.4.12" evidence="2"/>
<proteinExistence type="inferred from homology"/>
<dbReference type="InterPro" id="IPR017766">
    <property type="entry name" value="Sphingomyelinase/PLipase_C"/>
</dbReference>
<evidence type="ECO:0000256" key="3">
    <source>
        <dbReference type="ARBA" id="ARBA00022801"/>
    </source>
</evidence>
<dbReference type="GO" id="GO:0005576">
    <property type="term" value="C:extracellular region"/>
    <property type="evidence" value="ECO:0007669"/>
    <property type="project" value="InterPro"/>
</dbReference>
<dbReference type="InterPro" id="IPR005135">
    <property type="entry name" value="Endo/exonuclease/phosphatase"/>
</dbReference>